<keyword evidence="7" id="KW-0969">Cilium</keyword>
<dbReference type="SUPFAM" id="SSF101116">
    <property type="entry name" value="Flagellar export chaperone FliS"/>
    <property type="match status" value="1"/>
</dbReference>
<evidence type="ECO:0000313" key="8">
    <source>
        <dbReference type="Proteomes" id="UP000289166"/>
    </source>
</evidence>
<evidence type="ECO:0000256" key="3">
    <source>
        <dbReference type="ARBA" id="ARBA00022490"/>
    </source>
</evidence>
<dbReference type="PANTHER" id="PTHR34773:SF1">
    <property type="entry name" value="FLAGELLAR SECRETION CHAPERONE FLIS"/>
    <property type="match status" value="1"/>
</dbReference>
<name>A0A4Q0I4Z9_9FIRM</name>
<organism evidence="7 8">
    <name type="scientific">Acetivibrio mesophilus</name>
    <dbReference type="NCBI Taxonomy" id="2487273"/>
    <lineage>
        <taxon>Bacteria</taxon>
        <taxon>Bacillati</taxon>
        <taxon>Bacillota</taxon>
        <taxon>Clostridia</taxon>
        <taxon>Eubacteriales</taxon>
        <taxon>Oscillospiraceae</taxon>
        <taxon>Acetivibrio</taxon>
    </lineage>
</organism>
<evidence type="ECO:0000256" key="1">
    <source>
        <dbReference type="ARBA" id="ARBA00004514"/>
    </source>
</evidence>
<dbReference type="AlphaFoldDB" id="A0A4Q0I4Z9"/>
<protein>
    <recommendedName>
        <fullName evidence="6">Flagellar secretion chaperone FliS</fullName>
    </recommendedName>
</protein>
<dbReference type="GO" id="GO:0005829">
    <property type="term" value="C:cytosol"/>
    <property type="evidence" value="ECO:0007669"/>
    <property type="project" value="UniProtKB-SubCell"/>
</dbReference>
<keyword evidence="7" id="KW-0282">Flagellum</keyword>
<dbReference type="InterPro" id="IPR036584">
    <property type="entry name" value="FliS_sf"/>
</dbReference>
<dbReference type="Gene3D" id="1.20.120.340">
    <property type="entry name" value="Flagellar protein FliS"/>
    <property type="match status" value="1"/>
</dbReference>
<dbReference type="EMBL" id="RLII01000012">
    <property type="protein sequence ID" value="RXE58815.1"/>
    <property type="molecule type" value="Genomic_DNA"/>
</dbReference>
<dbReference type="CDD" id="cd16098">
    <property type="entry name" value="FliS"/>
    <property type="match status" value="1"/>
</dbReference>
<gene>
    <name evidence="7" type="primary">fliS</name>
    <name evidence="7" type="ORF">EFD62_10140</name>
</gene>
<comment type="caution">
    <text evidence="7">The sequence shown here is derived from an EMBL/GenBank/DDBJ whole genome shotgun (WGS) entry which is preliminary data.</text>
</comment>
<comment type="similarity">
    <text evidence="2 6">Belongs to the FliS family.</text>
</comment>
<comment type="subcellular location">
    <subcellularLocation>
        <location evidence="1 6">Cytoplasm</location>
        <location evidence="1 6">Cytosol</location>
    </subcellularLocation>
</comment>
<dbReference type="GO" id="GO:0044780">
    <property type="term" value="P:bacterial-type flagellum assembly"/>
    <property type="evidence" value="ECO:0007669"/>
    <property type="project" value="InterPro"/>
</dbReference>
<keyword evidence="7" id="KW-0966">Cell projection</keyword>
<evidence type="ECO:0000313" key="7">
    <source>
        <dbReference type="EMBL" id="RXE58815.1"/>
    </source>
</evidence>
<dbReference type="GO" id="GO:0071973">
    <property type="term" value="P:bacterial-type flagellum-dependent cell motility"/>
    <property type="evidence" value="ECO:0007669"/>
    <property type="project" value="TreeGrafter"/>
</dbReference>
<dbReference type="NCBIfam" id="TIGR00208">
    <property type="entry name" value="fliS"/>
    <property type="match status" value="1"/>
</dbReference>
<evidence type="ECO:0000256" key="4">
    <source>
        <dbReference type="ARBA" id="ARBA00022795"/>
    </source>
</evidence>
<evidence type="ECO:0000256" key="5">
    <source>
        <dbReference type="ARBA" id="ARBA00023186"/>
    </source>
</evidence>
<proteinExistence type="inferred from homology"/>
<accession>A0A4Q0I4Z9</accession>
<sequence length="134" mass="15598">MALKNAYDQYKENSVYTASPEDLTLMLYNGLIKFLMQAQMAINDNNIEKASKSIIKAQDIISEFRCTLDMKYDISHQLELLYDYMYRRLLDANIKKDSAIVEEVLGFAKELRDTWEQAMKIARQQNSRTAQVAK</sequence>
<dbReference type="Pfam" id="PF02561">
    <property type="entry name" value="FliS"/>
    <property type="match status" value="1"/>
</dbReference>
<evidence type="ECO:0000256" key="6">
    <source>
        <dbReference type="PIRNR" id="PIRNR039090"/>
    </source>
</evidence>
<reference evidence="8" key="1">
    <citation type="submission" date="2018-11" db="EMBL/GenBank/DDBJ databases">
        <title>Genome sequencing of a novel mesophilic and cellulolytic organism within the genus Hungateiclostridium.</title>
        <authorList>
            <person name="Rettenmaier R."/>
            <person name="Liebl W."/>
            <person name="Zverlov V."/>
        </authorList>
    </citation>
    <scope>NUCLEOTIDE SEQUENCE [LARGE SCALE GENOMIC DNA]</scope>
    <source>
        <strain evidence="8">N2K1</strain>
    </source>
</reference>
<dbReference type="OrthoDB" id="1524959at2"/>
<dbReference type="RefSeq" id="WP_069195585.1">
    <property type="nucleotide sequence ID" value="NZ_RLII01000012.1"/>
</dbReference>
<dbReference type="InterPro" id="IPR003713">
    <property type="entry name" value="FliS"/>
</dbReference>
<keyword evidence="4 6" id="KW-1005">Bacterial flagellum biogenesis</keyword>
<dbReference type="Proteomes" id="UP000289166">
    <property type="component" value="Unassembled WGS sequence"/>
</dbReference>
<keyword evidence="5" id="KW-0143">Chaperone</keyword>
<dbReference type="PANTHER" id="PTHR34773">
    <property type="entry name" value="FLAGELLAR SECRETION CHAPERONE FLIS"/>
    <property type="match status" value="1"/>
</dbReference>
<evidence type="ECO:0000256" key="2">
    <source>
        <dbReference type="ARBA" id="ARBA00008787"/>
    </source>
</evidence>
<dbReference type="PIRSF" id="PIRSF039090">
    <property type="entry name" value="Flis"/>
    <property type="match status" value="1"/>
</dbReference>
<keyword evidence="8" id="KW-1185">Reference proteome</keyword>
<keyword evidence="3 6" id="KW-0963">Cytoplasm</keyword>